<proteinExistence type="predicted"/>
<name>A0ABP3I1V9_9CAUL</name>
<comment type="caution">
    <text evidence="1">The sequence shown here is derived from an EMBL/GenBank/DDBJ whole genome shotgun (WGS) entry which is preliminary data.</text>
</comment>
<organism evidence="1 2">
    <name type="scientific">Brevundimonas terrae</name>
    <dbReference type="NCBI Taxonomy" id="363631"/>
    <lineage>
        <taxon>Bacteria</taxon>
        <taxon>Pseudomonadati</taxon>
        <taxon>Pseudomonadota</taxon>
        <taxon>Alphaproteobacteria</taxon>
        <taxon>Caulobacterales</taxon>
        <taxon>Caulobacteraceae</taxon>
        <taxon>Brevundimonas</taxon>
    </lineage>
</organism>
<keyword evidence="2" id="KW-1185">Reference proteome</keyword>
<dbReference type="Proteomes" id="UP001500791">
    <property type="component" value="Unassembled WGS sequence"/>
</dbReference>
<evidence type="ECO:0000313" key="2">
    <source>
        <dbReference type="Proteomes" id="UP001500791"/>
    </source>
</evidence>
<protein>
    <recommendedName>
        <fullName evidence="3">Tat pathway signal protein</fullName>
    </recommendedName>
</protein>
<reference evidence="2" key="1">
    <citation type="journal article" date="2019" name="Int. J. Syst. Evol. Microbiol.">
        <title>The Global Catalogue of Microorganisms (GCM) 10K type strain sequencing project: providing services to taxonomists for standard genome sequencing and annotation.</title>
        <authorList>
            <consortium name="The Broad Institute Genomics Platform"/>
            <consortium name="The Broad Institute Genome Sequencing Center for Infectious Disease"/>
            <person name="Wu L."/>
            <person name="Ma J."/>
        </authorList>
    </citation>
    <scope>NUCLEOTIDE SEQUENCE [LARGE SCALE GENOMIC DNA]</scope>
    <source>
        <strain evidence="2">JCM 13476</strain>
    </source>
</reference>
<evidence type="ECO:0000313" key="1">
    <source>
        <dbReference type="EMBL" id="GAA0386439.1"/>
    </source>
</evidence>
<sequence>MAGLLILGPASAAHAQNPPSPARQDARPATVTVGAPWVWTLYADGEPIVLAQEIPDTPQLKTTLECEPRSGRVRLSLYDAADLGNGPVVLRSGPHSITGEMQTVRRRLSTSLPADHPLFMAFVGNGEMKIAREEMVKTISVGPQNLPLLRRFAQACAG</sequence>
<accession>A0ABP3I1V9</accession>
<evidence type="ECO:0008006" key="3">
    <source>
        <dbReference type="Google" id="ProtNLM"/>
    </source>
</evidence>
<dbReference type="EMBL" id="BAAAEJ010000003">
    <property type="protein sequence ID" value="GAA0386439.1"/>
    <property type="molecule type" value="Genomic_DNA"/>
</dbReference>
<gene>
    <name evidence="1" type="ORF">GCM10009093_11630</name>
</gene>